<dbReference type="Gene3D" id="1.10.760.10">
    <property type="entry name" value="Cytochrome c-like domain"/>
    <property type="match status" value="1"/>
</dbReference>
<feature type="signal peptide" evidence="5">
    <location>
        <begin position="1"/>
        <end position="18"/>
    </location>
</feature>
<evidence type="ECO:0000256" key="5">
    <source>
        <dbReference type="SAM" id="SignalP"/>
    </source>
</evidence>
<keyword evidence="5" id="KW-0732">Signal</keyword>
<dbReference type="Proteomes" id="UP000252706">
    <property type="component" value="Unassembled WGS sequence"/>
</dbReference>
<protein>
    <submittedName>
        <fullName evidence="7">Cytochrome c</fullName>
    </submittedName>
</protein>
<reference evidence="7 8" key="1">
    <citation type="submission" date="2018-07" db="EMBL/GenBank/DDBJ databases">
        <title>Modular assembly of carbohydrate-degrading microbial communities in the ocean.</title>
        <authorList>
            <person name="Enke T.N."/>
            <person name="Datta M.S."/>
            <person name="Schwartzman J.A."/>
            <person name="Cermak N."/>
            <person name="Schmitz D.A."/>
            <person name="Barrere J."/>
            <person name="Cordero O.X."/>
        </authorList>
    </citation>
    <scope>NUCLEOTIDE SEQUENCE [LARGE SCALE GENOMIC DNA]</scope>
    <source>
        <strain evidence="7 8">C3M10</strain>
    </source>
</reference>
<dbReference type="GO" id="GO:0020037">
    <property type="term" value="F:heme binding"/>
    <property type="evidence" value="ECO:0007669"/>
    <property type="project" value="InterPro"/>
</dbReference>
<keyword evidence="2 4" id="KW-0479">Metal-binding</keyword>
<organism evidence="7 8">
    <name type="scientific">Phaeobacter gallaeciensis</name>
    <dbReference type="NCBI Taxonomy" id="60890"/>
    <lineage>
        <taxon>Bacteria</taxon>
        <taxon>Pseudomonadati</taxon>
        <taxon>Pseudomonadota</taxon>
        <taxon>Alphaproteobacteria</taxon>
        <taxon>Rhodobacterales</taxon>
        <taxon>Roseobacteraceae</taxon>
        <taxon>Phaeobacter</taxon>
    </lineage>
</organism>
<sequence>MTRIFLVFSALATVAACASQQSMPDAKEGEALFVENCAACHSYRGEGGALSGGQQAPNLSEIALRNDGVFPRASVLSKIDGYQHGSEGGQVMPEFGALLSGEQVPVEVDGVMTPTPRTLAALLAYLESIQVKA</sequence>
<name>A0A366X0U0_9RHOB</name>
<dbReference type="SUPFAM" id="SSF46626">
    <property type="entry name" value="Cytochrome c"/>
    <property type="match status" value="1"/>
</dbReference>
<dbReference type="AlphaFoldDB" id="A0A366X0U0"/>
<accession>A0A366X0U0</accession>
<evidence type="ECO:0000259" key="6">
    <source>
        <dbReference type="PROSITE" id="PS51007"/>
    </source>
</evidence>
<feature type="domain" description="Cytochrome c" evidence="6">
    <location>
        <begin position="24"/>
        <end position="115"/>
    </location>
</feature>
<dbReference type="RefSeq" id="WP_113822983.1">
    <property type="nucleotide sequence ID" value="NZ_QOCE01000020.1"/>
</dbReference>
<gene>
    <name evidence="7" type="ORF">DS909_08285</name>
</gene>
<dbReference type="GO" id="GO:0009055">
    <property type="term" value="F:electron transfer activity"/>
    <property type="evidence" value="ECO:0007669"/>
    <property type="project" value="InterPro"/>
</dbReference>
<evidence type="ECO:0000256" key="2">
    <source>
        <dbReference type="ARBA" id="ARBA00022723"/>
    </source>
</evidence>
<dbReference type="PROSITE" id="PS51257">
    <property type="entry name" value="PROKAR_LIPOPROTEIN"/>
    <property type="match status" value="1"/>
</dbReference>
<dbReference type="Pfam" id="PF00034">
    <property type="entry name" value="Cytochrom_C"/>
    <property type="match status" value="1"/>
</dbReference>
<dbReference type="EMBL" id="QOCE01000020">
    <property type="protein sequence ID" value="RBW57358.1"/>
    <property type="molecule type" value="Genomic_DNA"/>
</dbReference>
<evidence type="ECO:0000313" key="8">
    <source>
        <dbReference type="Proteomes" id="UP000252706"/>
    </source>
</evidence>
<feature type="chain" id="PRO_5016662451" evidence="5">
    <location>
        <begin position="19"/>
        <end position="133"/>
    </location>
</feature>
<evidence type="ECO:0000256" key="4">
    <source>
        <dbReference type="PROSITE-ProRule" id="PRU00433"/>
    </source>
</evidence>
<proteinExistence type="predicted"/>
<evidence type="ECO:0000256" key="1">
    <source>
        <dbReference type="ARBA" id="ARBA00022617"/>
    </source>
</evidence>
<keyword evidence="3 4" id="KW-0408">Iron</keyword>
<dbReference type="InterPro" id="IPR009056">
    <property type="entry name" value="Cyt_c-like_dom"/>
</dbReference>
<keyword evidence="1 4" id="KW-0349">Heme</keyword>
<dbReference type="OrthoDB" id="5514238at2"/>
<evidence type="ECO:0000313" key="7">
    <source>
        <dbReference type="EMBL" id="RBW57358.1"/>
    </source>
</evidence>
<dbReference type="GO" id="GO:0046872">
    <property type="term" value="F:metal ion binding"/>
    <property type="evidence" value="ECO:0007669"/>
    <property type="project" value="UniProtKB-KW"/>
</dbReference>
<comment type="caution">
    <text evidence="7">The sequence shown here is derived from an EMBL/GenBank/DDBJ whole genome shotgun (WGS) entry which is preliminary data.</text>
</comment>
<dbReference type="InterPro" id="IPR036909">
    <property type="entry name" value="Cyt_c-like_dom_sf"/>
</dbReference>
<evidence type="ECO:0000256" key="3">
    <source>
        <dbReference type="ARBA" id="ARBA00023004"/>
    </source>
</evidence>
<dbReference type="PROSITE" id="PS51007">
    <property type="entry name" value="CYTC"/>
    <property type="match status" value="1"/>
</dbReference>